<dbReference type="GO" id="GO:0009103">
    <property type="term" value="P:lipopolysaccharide biosynthetic process"/>
    <property type="evidence" value="ECO:0007669"/>
    <property type="project" value="UniProtKB-ARBA"/>
</dbReference>
<evidence type="ECO:0000313" key="10">
    <source>
        <dbReference type="EMBL" id="OGE30472.1"/>
    </source>
</evidence>
<keyword evidence="2" id="KW-1003">Cell membrane</keyword>
<evidence type="ECO:0000259" key="9">
    <source>
        <dbReference type="Pfam" id="PF13231"/>
    </source>
</evidence>
<feature type="transmembrane region" description="Helical" evidence="8">
    <location>
        <begin position="374"/>
        <end position="395"/>
    </location>
</feature>
<dbReference type="STRING" id="1797768.A3C59_00625"/>
<evidence type="ECO:0000256" key="5">
    <source>
        <dbReference type="ARBA" id="ARBA00022692"/>
    </source>
</evidence>
<evidence type="ECO:0000256" key="4">
    <source>
        <dbReference type="ARBA" id="ARBA00022679"/>
    </source>
</evidence>
<feature type="transmembrane region" description="Helical" evidence="8">
    <location>
        <begin position="68"/>
        <end position="85"/>
    </location>
</feature>
<protein>
    <recommendedName>
        <fullName evidence="9">Glycosyltransferase RgtA/B/C/D-like domain-containing protein</fullName>
    </recommendedName>
</protein>
<dbReference type="InterPro" id="IPR038731">
    <property type="entry name" value="RgtA/B/C-like"/>
</dbReference>
<organism evidence="10 11">
    <name type="scientific">Candidatus Daviesbacteria bacterium RIFCSPHIGHO2_02_FULL_36_13</name>
    <dbReference type="NCBI Taxonomy" id="1797768"/>
    <lineage>
        <taxon>Bacteria</taxon>
        <taxon>Candidatus Daviesiibacteriota</taxon>
    </lineage>
</organism>
<accession>A0A1F5JPB1</accession>
<keyword evidence="3" id="KW-0328">Glycosyltransferase</keyword>
<evidence type="ECO:0000256" key="7">
    <source>
        <dbReference type="ARBA" id="ARBA00023136"/>
    </source>
</evidence>
<dbReference type="GO" id="GO:0016763">
    <property type="term" value="F:pentosyltransferase activity"/>
    <property type="evidence" value="ECO:0007669"/>
    <property type="project" value="TreeGrafter"/>
</dbReference>
<feature type="transmembrane region" description="Helical" evidence="8">
    <location>
        <begin position="203"/>
        <end position="223"/>
    </location>
</feature>
<evidence type="ECO:0000256" key="8">
    <source>
        <dbReference type="SAM" id="Phobius"/>
    </source>
</evidence>
<evidence type="ECO:0000256" key="3">
    <source>
        <dbReference type="ARBA" id="ARBA00022676"/>
    </source>
</evidence>
<dbReference type="EMBL" id="MFCV01000047">
    <property type="protein sequence ID" value="OGE30472.1"/>
    <property type="molecule type" value="Genomic_DNA"/>
</dbReference>
<feature type="transmembrane region" description="Helical" evidence="8">
    <location>
        <begin position="139"/>
        <end position="157"/>
    </location>
</feature>
<evidence type="ECO:0000256" key="1">
    <source>
        <dbReference type="ARBA" id="ARBA00004651"/>
    </source>
</evidence>
<dbReference type="Proteomes" id="UP000176902">
    <property type="component" value="Unassembled WGS sequence"/>
</dbReference>
<gene>
    <name evidence="10" type="ORF">A3C59_00625</name>
</gene>
<proteinExistence type="predicted"/>
<dbReference type="AlphaFoldDB" id="A0A1F5JPB1"/>
<feature type="transmembrane region" description="Helical" evidence="8">
    <location>
        <begin position="316"/>
        <end position="333"/>
    </location>
</feature>
<keyword evidence="4" id="KW-0808">Transferase</keyword>
<sequence>MVKLFLIAITALSLLVNLYRISEVPPSLSWDEASVGYDAYAISIDGKDQWGEKFPLAFKSFEEYKYPFHIYSTSLFVSIFGLSEFSVRAPSAILGVFNVLILFFLIKVITKKEGLALISALFLSISPWFIHFSRLNWEINFALFFFLLGLLFFFYGLSKKSFFLILSFIFFGIDLYTYNASKIFVPVFLLILTFIYRKELLSLKYITIVSFIAFGVIISFSFFNPSLSGLTRFQQVSFDQTLVRNTILYKISKNHYLGRAEIILKQYLSHFSPQFLFKSGDSNPRHSSQVSGQLYITDLFLIPLGLLFLVKSKEKYRFIFLAWFLLAPLPAAIAKEAPHASRTMFALGGWQVVSALGVLYLIKIIGNDFKKIVTRLLVVLVLISFFSYLYGYFYIYSNKYAHVWQYGYKVFFDKYKSRFSEFDNILISDRYDQPYIFALFYLKYNPEKFRSEVSYNDTIRRKTSLVKSFDKFTFRDIDYYQISKGRNLIFTHPTDKMDEIEWKEIIRNPDGSIGGYVYEYEK</sequence>
<reference evidence="10 11" key="1">
    <citation type="journal article" date="2016" name="Nat. Commun.">
        <title>Thousands of microbial genomes shed light on interconnected biogeochemical processes in an aquifer system.</title>
        <authorList>
            <person name="Anantharaman K."/>
            <person name="Brown C.T."/>
            <person name="Hug L.A."/>
            <person name="Sharon I."/>
            <person name="Castelle C.J."/>
            <person name="Probst A.J."/>
            <person name="Thomas B.C."/>
            <person name="Singh A."/>
            <person name="Wilkins M.J."/>
            <person name="Karaoz U."/>
            <person name="Brodie E.L."/>
            <person name="Williams K.H."/>
            <person name="Hubbard S.S."/>
            <person name="Banfield J.F."/>
        </authorList>
    </citation>
    <scope>NUCLEOTIDE SEQUENCE [LARGE SCALE GENOMIC DNA]</scope>
</reference>
<comment type="subcellular location">
    <subcellularLocation>
        <location evidence="1">Cell membrane</location>
        <topology evidence="1">Multi-pass membrane protein</topology>
    </subcellularLocation>
</comment>
<comment type="caution">
    <text evidence="10">The sequence shown here is derived from an EMBL/GenBank/DDBJ whole genome shotgun (WGS) entry which is preliminary data.</text>
</comment>
<keyword evidence="7 8" id="KW-0472">Membrane</keyword>
<dbReference type="InterPro" id="IPR050297">
    <property type="entry name" value="LipidA_mod_glycosyltrf_83"/>
</dbReference>
<feature type="transmembrane region" description="Helical" evidence="8">
    <location>
        <begin position="92"/>
        <end position="109"/>
    </location>
</feature>
<dbReference type="PANTHER" id="PTHR33908:SF11">
    <property type="entry name" value="MEMBRANE PROTEIN"/>
    <property type="match status" value="1"/>
</dbReference>
<feature type="transmembrane region" description="Helical" evidence="8">
    <location>
        <begin position="345"/>
        <end position="362"/>
    </location>
</feature>
<feature type="transmembrane region" description="Helical" evidence="8">
    <location>
        <begin position="163"/>
        <end position="196"/>
    </location>
</feature>
<evidence type="ECO:0000256" key="2">
    <source>
        <dbReference type="ARBA" id="ARBA00022475"/>
    </source>
</evidence>
<keyword evidence="6 8" id="KW-1133">Transmembrane helix</keyword>
<feature type="transmembrane region" description="Helical" evidence="8">
    <location>
        <begin position="115"/>
        <end position="132"/>
    </location>
</feature>
<name>A0A1F5JPB1_9BACT</name>
<dbReference type="GO" id="GO:0005886">
    <property type="term" value="C:plasma membrane"/>
    <property type="evidence" value="ECO:0007669"/>
    <property type="project" value="UniProtKB-SubCell"/>
</dbReference>
<keyword evidence="5 8" id="KW-0812">Transmembrane</keyword>
<dbReference type="Pfam" id="PF13231">
    <property type="entry name" value="PMT_2"/>
    <property type="match status" value="1"/>
</dbReference>
<feature type="domain" description="Glycosyltransferase RgtA/B/C/D-like" evidence="9">
    <location>
        <begin position="67"/>
        <end position="218"/>
    </location>
</feature>
<dbReference type="PANTHER" id="PTHR33908">
    <property type="entry name" value="MANNOSYLTRANSFERASE YKCB-RELATED"/>
    <property type="match status" value="1"/>
</dbReference>
<feature type="transmembrane region" description="Helical" evidence="8">
    <location>
        <begin position="292"/>
        <end position="309"/>
    </location>
</feature>
<evidence type="ECO:0000256" key="6">
    <source>
        <dbReference type="ARBA" id="ARBA00022989"/>
    </source>
</evidence>
<evidence type="ECO:0000313" key="11">
    <source>
        <dbReference type="Proteomes" id="UP000176902"/>
    </source>
</evidence>